<dbReference type="Pfam" id="PF00005">
    <property type="entry name" value="ABC_tran"/>
    <property type="match status" value="1"/>
</dbReference>
<dbReference type="AlphaFoldDB" id="A0A4P2QE11"/>
<protein>
    <recommendedName>
        <fullName evidence="3">ABC transporter domain-containing protein</fullName>
    </recommendedName>
</protein>
<evidence type="ECO:0000313" key="5">
    <source>
        <dbReference type="Proteomes" id="UP000295497"/>
    </source>
</evidence>
<dbReference type="RefSeq" id="WP_237244895.1">
    <property type="nucleotide sequence ID" value="NZ_CP012672.1"/>
</dbReference>
<dbReference type="PANTHER" id="PTHR32196">
    <property type="entry name" value="ABC TRANSPORTER PERMEASE PROTEIN YPHD-RELATED-RELATED"/>
    <property type="match status" value="1"/>
</dbReference>
<dbReference type="InterPro" id="IPR003439">
    <property type="entry name" value="ABC_transporter-like_ATP-bd"/>
</dbReference>
<organism evidence="4 5">
    <name type="scientific">Sorangium cellulosum</name>
    <name type="common">Polyangium cellulosum</name>
    <dbReference type="NCBI Taxonomy" id="56"/>
    <lineage>
        <taxon>Bacteria</taxon>
        <taxon>Pseudomonadati</taxon>
        <taxon>Myxococcota</taxon>
        <taxon>Polyangia</taxon>
        <taxon>Polyangiales</taxon>
        <taxon>Polyangiaceae</taxon>
        <taxon>Sorangium</taxon>
    </lineage>
</organism>
<accession>A0A4P2QE11</accession>
<keyword evidence="2" id="KW-1003">Cell membrane</keyword>
<evidence type="ECO:0000256" key="2">
    <source>
        <dbReference type="ARBA" id="ARBA00022519"/>
    </source>
</evidence>
<feature type="domain" description="ABC transporter" evidence="3">
    <location>
        <begin position="1"/>
        <end position="60"/>
    </location>
</feature>
<dbReference type="PANTHER" id="PTHR32196:SF32">
    <property type="entry name" value="XYLOSE TRANSPORT SYSTEM PERMEASE PROTEIN XYLH"/>
    <property type="match status" value="1"/>
</dbReference>
<evidence type="ECO:0000259" key="3">
    <source>
        <dbReference type="Pfam" id="PF00005"/>
    </source>
</evidence>
<dbReference type="SUPFAM" id="SSF52540">
    <property type="entry name" value="P-loop containing nucleoside triphosphate hydrolases"/>
    <property type="match status" value="1"/>
</dbReference>
<dbReference type="GO" id="GO:0016887">
    <property type="term" value="F:ATP hydrolysis activity"/>
    <property type="evidence" value="ECO:0007669"/>
    <property type="project" value="InterPro"/>
</dbReference>
<dbReference type="InterPro" id="IPR027417">
    <property type="entry name" value="P-loop_NTPase"/>
</dbReference>
<evidence type="ECO:0000313" key="4">
    <source>
        <dbReference type="EMBL" id="AUX28015.1"/>
    </source>
</evidence>
<dbReference type="GO" id="GO:0005524">
    <property type="term" value="F:ATP binding"/>
    <property type="evidence" value="ECO:0007669"/>
    <property type="project" value="InterPro"/>
</dbReference>
<gene>
    <name evidence="4" type="ORF">SOCE836_000830</name>
</gene>
<dbReference type="Gene3D" id="3.40.50.300">
    <property type="entry name" value="P-loop containing nucleotide triphosphate hydrolases"/>
    <property type="match status" value="1"/>
</dbReference>
<keyword evidence="2" id="KW-0997">Cell inner membrane</keyword>
<proteinExistence type="predicted"/>
<name>A0A4P2QE11_SORCE</name>
<dbReference type="GO" id="GO:0005886">
    <property type="term" value="C:plasma membrane"/>
    <property type="evidence" value="ECO:0007669"/>
    <property type="project" value="TreeGrafter"/>
</dbReference>
<dbReference type="Proteomes" id="UP000295497">
    <property type="component" value="Chromosome"/>
</dbReference>
<reference evidence="4 5" key="1">
    <citation type="submission" date="2015-09" db="EMBL/GenBank/DDBJ databases">
        <title>Sorangium comparison.</title>
        <authorList>
            <person name="Zaburannyi N."/>
            <person name="Bunk B."/>
            <person name="Overmann J."/>
            <person name="Mueller R."/>
        </authorList>
    </citation>
    <scope>NUCLEOTIDE SEQUENCE [LARGE SCALE GENOMIC DNA]</scope>
    <source>
        <strain evidence="4 5">So ce836</strain>
    </source>
</reference>
<keyword evidence="1" id="KW-0813">Transport</keyword>
<sequence>MGDNGAGKSTLIETIAGIFPPDGGEMRFGGQPVTLRGPKDASRLGLATVYQDLALCDNTRFLATSRLLAVNQSSGGGDVLLDAIAAVVIGGTSLFGGRGTVWSALTGALLIGSISNGMDLPALPSSVKFMVTGAALLAAVAIEALARSGRQPAGRS</sequence>
<evidence type="ECO:0000256" key="1">
    <source>
        <dbReference type="ARBA" id="ARBA00022448"/>
    </source>
</evidence>
<keyword evidence="2" id="KW-0472">Membrane</keyword>
<dbReference type="EMBL" id="CP012672">
    <property type="protein sequence ID" value="AUX28015.1"/>
    <property type="molecule type" value="Genomic_DNA"/>
</dbReference>